<feature type="transmembrane region" description="Helical" evidence="13">
    <location>
        <begin position="450"/>
        <end position="468"/>
    </location>
</feature>
<dbReference type="InterPro" id="IPR051384">
    <property type="entry name" value="Mth_GPCR"/>
</dbReference>
<feature type="transmembrane region" description="Helical" evidence="13">
    <location>
        <begin position="249"/>
        <end position="271"/>
    </location>
</feature>
<keyword evidence="12" id="KW-0807">Transducer</keyword>
<evidence type="ECO:0000313" key="17">
    <source>
        <dbReference type="Proteomes" id="UP001652628"/>
    </source>
</evidence>
<evidence type="ECO:0000259" key="16">
    <source>
        <dbReference type="PROSITE" id="PS50262"/>
    </source>
</evidence>
<evidence type="ECO:0000256" key="1">
    <source>
        <dbReference type="ARBA" id="ARBA00004651"/>
    </source>
</evidence>
<dbReference type="PANTHER" id="PTHR47154:SF2">
    <property type="entry name" value="G-PROTEIN COUPLED RECEPTOR MTH-RELATED"/>
    <property type="match status" value="1"/>
</dbReference>
<dbReference type="Gene3D" id="2.170.180.11">
    <property type="entry name" value="Methuselah ectodomain, domain 2"/>
    <property type="match status" value="1"/>
</dbReference>
<feature type="chain" id="PRO_5045041016" evidence="14">
    <location>
        <begin position="23"/>
        <end position="509"/>
    </location>
</feature>
<evidence type="ECO:0000256" key="4">
    <source>
        <dbReference type="ARBA" id="ARBA00022692"/>
    </source>
</evidence>
<keyword evidence="8 13" id="KW-0472">Membrane</keyword>
<dbReference type="InterPro" id="IPR044860">
    <property type="entry name" value="Methusela_ecto_dom_1"/>
</dbReference>
<feature type="transmembrane region" description="Helical" evidence="13">
    <location>
        <begin position="372"/>
        <end position="396"/>
    </location>
</feature>
<dbReference type="SUPFAM" id="SSF63877">
    <property type="entry name" value="Methuselah ectodomain"/>
    <property type="match status" value="1"/>
</dbReference>
<evidence type="ECO:0000256" key="5">
    <source>
        <dbReference type="ARBA" id="ARBA00022729"/>
    </source>
</evidence>
<feature type="domain" description="G-protein coupled receptors family 1 profile" evidence="16">
    <location>
        <begin position="216"/>
        <end position="430"/>
    </location>
</feature>
<evidence type="ECO:0000256" key="13">
    <source>
        <dbReference type="SAM" id="Phobius"/>
    </source>
</evidence>
<dbReference type="PROSITE" id="PS50261">
    <property type="entry name" value="G_PROTEIN_RECEP_F2_4"/>
    <property type="match status" value="1"/>
</dbReference>
<feature type="transmembrane region" description="Helical" evidence="13">
    <location>
        <begin position="328"/>
        <end position="347"/>
    </location>
</feature>
<dbReference type="CDD" id="cd15039">
    <property type="entry name" value="7tmB3_Methuselah-like"/>
    <property type="match status" value="1"/>
</dbReference>
<dbReference type="AlphaFoldDB" id="A0AB40A1A9"/>
<evidence type="ECO:0000256" key="9">
    <source>
        <dbReference type="ARBA" id="ARBA00023157"/>
    </source>
</evidence>
<keyword evidence="10" id="KW-0675">Receptor</keyword>
<reference evidence="18" key="1">
    <citation type="submission" date="2025-08" db="UniProtKB">
        <authorList>
            <consortium name="RefSeq"/>
        </authorList>
    </citation>
    <scope>IDENTIFICATION</scope>
</reference>
<dbReference type="GO" id="GO:0005886">
    <property type="term" value="C:plasma membrane"/>
    <property type="evidence" value="ECO:0007669"/>
    <property type="project" value="UniProtKB-SubCell"/>
</dbReference>
<dbReference type="RefSeq" id="XP_036669614.2">
    <property type="nucleotide sequence ID" value="XM_036813719.3"/>
</dbReference>
<dbReference type="InterPro" id="IPR017452">
    <property type="entry name" value="GPCR_Rhodpsn_7TM"/>
</dbReference>
<name>A0AB40A1A9_DROSZ</name>
<keyword evidence="7" id="KW-0297">G-protein coupled receptor</keyword>
<evidence type="ECO:0000256" key="11">
    <source>
        <dbReference type="ARBA" id="ARBA00023180"/>
    </source>
</evidence>
<evidence type="ECO:0000256" key="8">
    <source>
        <dbReference type="ARBA" id="ARBA00023136"/>
    </source>
</evidence>
<feature type="domain" description="G-protein coupled receptors family 2 profile 2" evidence="15">
    <location>
        <begin position="213"/>
        <end position="470"/>
    </location>
</feature>
<gene>
    <name evidence="18" type="primary">LOC108008755</name>
</gene>
<comment type="subcellular location">
    <subcellularLocation>
        <location evidence="1">Cell membrane</location>
        <topology evidence="1">Multi-pass membrane protein</topology>
    </subcellularLocation>
</comment>
<feature type="signal peptide" evidence="14">
    <location>
        <begin position="1"/>
        <end position="22"/>
    </location>
</feature>
<keyword evidence="17" id="KW-1185">Reference proteome</keyword>
<dbReference type="GO" id="GO:0007166">
    <property type="term" value="P:cell surface receptor signaling pathway"/>
    <property type="evidence" value="ECO:0007669"/>
    <property type="project" value="InterPro"/>
</dbReference>
<dbReference type="PROSITE" id="PS50262">
    <property type="entry name" value="G_PROTEIN_RECEP_F1_2"/>
    <property type="match status" value="1"/>
</dbReference>
<evidence type="ECO:0000256" key="3">
    <source>
        <dbReference type="ARBA" id="ARBA00022475"/>
    </source>
</evidence>
<dbReference type="GeneID" id="108008755"/>
<dbReference type="Gene3D" id="1.20.1070.10">
    <property type="entry name" value="Rhodopsin 7-helix transmembrane proteins"/>
    <property type="match status" value="1"/>
</dbReference>
<feature type="transmembrane region" description="Helical" evidence="13">
    <location>
        <begin position="219"/>
        <end position="237"/>
    </location>
</feature>
<keyword evidence="3" id="KW-1003">Cell membrane</keyword>
<dbReference type="InterPro" id="IPR036272">
    <property type="entry name" value="Methuselah_N_sf"/>
</dbReference>
<feature type="transmembrane region" description="Helical" evidence="13">
    <location>
        <begin position="283"/>
        <end position="307"/>
    </location>
</feature>
<dbReference type="InterPro" id="IPR023311">
    <property type="entry name" value="Methusela_ecto_dom_2"/>
</dbReference>
<accession>A0AB40A1A9</accession>
<dbReference type="InterPro" id="IPR010596">
    <property type="entry name" value="Methuselah_N_dom"/>
</dbReference>
<keyword evidence="5 14" id="KW-0732">Signal</keyword>
<keyword evidence="9" id="KW-1015">Disulfide bond</keyword>
<dbReference type="InterPro" id="IPR017981">
    <property type="entry name" value="GPCR_2-like_7TM"/>
</dbReference>
<evidence type="ECO:0000256" key="2">
    <source>
        <dbReference type="ARBA" id="ARBA00008979"/>
    </source>
</evidence>
<dbReference type="InterPro" id="IPR000832">
    <property type="entry name" value="GPCR_2_secretin-like"/>
</dbReference>
<dbReference type="GO" id="GO:0008528">
    <property type="term" value="F:G protein-coupled peptide receptor activity"/>
    <property type="evidence" value="ECO:0007669"/>
    <property type="project" value="TreeGrafter"/>
</dbReference>
<organism evidence="17 18">
    <name type="scientific">Drosophila suzukii</name>
    <name type="common">Spotted-wing drosophila fruit fly</name>
    <dbReference type="NCBI Taxonomy" id="28584"/>
    <lineage>
        <taxon>Eukaryota</taxon>
        <taxon>Metazoa</taxon>
        <taxon>Ecdysozoa</taxon>
        <taxon>Arthropoda</taxon>
        <taxon>Hexapoda</taxon>
        <taxon>Insecta</taxon>
        <taxon>Pterygota</taxon>
        <taxon>Neoptera</taxon>
        <taxon>Endopterygota</taxon>
        <taxon>Diptera</taxon>
        <taxon>Brachycera</taxon>
        <taxon>Muscomorpha</taxon>
        <taxon>Ephydroidea</taxon>
        <taxon>Drosophilidae</taxon>
        <taxon>Drosophila</taxon>
        <taxon>Sophophora</taxon>
    </lineage>
</organism>
<dbReference type="Pfam" id="PF00002">
    <property type="entry name" value="7tm_2"/>
    <property type="match status" value="1"/>
</dbReference>
<comment type="similarity">
    <text evidence="2">Belongs to the G-protein coupled receptor 2 family. Mth subfamily.</text>
</comment>
<evidence type="ECO:0000256" key="12">
    <source>
        <dbReference type="ARBA" id="ARBA00023224"/>
    </source>
</evidence>
<proteinExistence type="inferred from homology"/>
<dbReference type="SUPFAM" id="SSF81321">
    <property type="entry name" value="Family A G protein-coupled receptor-like"/>
    <property type="match status" value="1"/>
</dbReference>
<evidence type="ECO:0000313" key="18">
    <source>
        <dbReference type="RefSeq" id="XP_036669614.2"/>
    </source>
</evidence>
<evidence type="ECO:0000256" key="6">
    <source>
        <dbReference type="ARBA" id="ARBA00022989"/>
    </source>
</evidence>
<evidence type="ECO:0000256" key="14">
    <source>
        <dbReference type="SAM" id="SignalP"/>
    </source>
</evidence>
<dbReference type="Pfam" id="PF06652">
    <property type="entry name" value="Methuselah_N"/>
    <property type="match status" value="1"/>
</dbReference>
<evidence type="ECO:0000256" key="7">
    <source>
        <dbReference type="ARBA" id="ARBA00023040"/>
    </source>
</evidence>
<keyword evidence="11" id="KW-0325">Glycoprotein</keyword>
<feature type="transmembrane region" description="Helical" evidence="13">
    <location>
        <begin position="417"/>
        <end position="438"/>
    </location>
</feature>
<sequence length="509" mass="58539">MRPILGLFAAVTLLLTIKTTRAEINNCDFYDTVDISRGQKYPNGSYLYDNLLIPANLVGEYDFEILPDGTKKYGSRHMRGCACKLRPCIRFCCPHNHKMKSSKCVGEMSTDELESHNRYVNVTLNNGTVAKRHFKEDLVVQSDLPLPCGDESMHHADHTKPDHGFTLFENGTFFRAYDKTYLNKTQYCVQHIEFEGDSIRIAPHFCHLDTEPSKTGQTVVMIISLICMVLTISVYLYMKKLRNLHGKCFMCYMVALFMVYLLLLLNLWHVFKLPSTICTTSAFLGYFFVMATFLWLSVISFHLWMTLASPPWMERFVPEHRFLAYNRYAWGLALALTGATFLADNVIENKDWAPRIATTQCWIYTADNVALLYFYGPMVLLIVFNTAMFILTALSIMGVKKNVRKNKVNSDKQIYTLYLRLFILMGLTWIFEIISYSVRKNTVWANRFQVADYLNWSQGIIIFVLFILKPSTLKLLKNIIYPNNTINAHNTRSNECRSATSGSEDQNGA</sequence>
<protein>
    <submittedName>
        <fullName evidence="18">Probable G-protein coupled receptor Mth-like 3</fullName>
    </submittedName>
</protein>
<evidence type="ECO:0000256" key="10">
    <source>
        <dbReference type="ARBA" id="ARBA00023170"/>
    </source>
</evidence>
<evidence type="ECO:0000259" key="15">
    <source>
        <dbReference type="PROSITE" id="PS50261"/>
    </source>
</evidence>
<dbReference type="Proteomes" id="UP001652628">
    <property type="component" value="Chromosome 2R"/>
</dbReference>
<dbReference type="CDD" id="cd00251">
    <property type="entry name" value="Mth_Ecto"/>
    <property type="match status" value="1"/>
</dbReference>
<keyword evidence="4 13" id="KW-0812">Transmembrane</keyword>
<dbReference type="Gene3D" id="2.30.160.11">
    <property type="match status" value="1"/>
</dbReference>
<keyword evidence="6 13" id="KW-1133">Transmembrane helix</keyword>
<dbReference type="PANTHER" id="PTHR47154">
    <property type="entry name" value="G-PROTEIN COUPLED RECEPTOR MTH-RELATED"/>
    <property type="match status" value="1"/>
</dbReference>